<dbReference type="InterPro" id="IPR036855">
    <property type="entry name" value="Znf_CCCH_sf"/>
</dbReference>
<gene>
    <name evidence="8" type="ORF">CASFOL_037864</name>
</gene>
<dbReference type="GO" id="GO:0008270">
    <property type="term" value="F:zinc ion binding"/>
    <property type="evidence" value="ECO:0007669"/>
    <property type="project" value="UniProtKB-KW"/>
</dbReference>
<accession>A0ABD3BJC3</accession>
<dbReference type="SUPFAM" id="SSF90229">
    <property type="entry name" value="CCCH zinc finger"/>
    <property type="match status" value="4"/>
</dbReference>
<evidence type="ECO:0000256" key="4">
    <source>
        <dbReference type="ARBA" id="ARBA00023125"/>
    </source>
</evidence>
<organism evidence="8 9">
    <name type="scientific">Castilleja foliolosa</name>
    <dbReference type="NCBI Taxonomy" id="1961234"/>
    <lineage>
        <taxon>Eukaryota</taxon>
        <taxon>Viridiplantae</taxon>
        <taxon>Streptophyta</taxon>
        <taxon>Embryophyta</taxon>
        <taxon>Tracheophyta</taxon>
        <taxon>Spermatophyta</taxon>
        <taxon>Magnoliopsida</taxon>
        <taxon>eudicotyledons</taxon>
        <taxon>Gunneridae</taxon>
        <taxon>Pentapetalae</taxon>
        <taxon>asterids</taxon>
        <taxon>lamiids</taxon>
        <taxon>Lamiales</taxon>
        <taxon>Orobanchaceae</taxon>
        <taxon>Pedicularideae</taxon>
        <taxon>Castillejinae</taxon>
        <taxon>Castilleja</taxon>
    </lineage>
</organism>
<dbReference type="Gene3D" id="4.10.1000.10">
    <property type="entry name" value="Zinc finger, CCCH-type"/>
    <property type="match status" value="3"/>
</dbReference>
<dbReference type="Proteomes" id="UP001632038">
    <property type="component" value="Unassembled WGS sequence"/>
</dbReference>
<name>A0ABD3BJC3_9LAMI</name>
<dbReference type="Gene3D" id="2.30.30.1190">
    <property type="match status" value="1"/>
</dbReference>
<feature type="zinc finger region" description="C3H1-type" evidence="5">
    <location>
        <begin position="522"/>
        <end position="550"/>
    </location>
</feature>
<comment type="caution">
    <text evidence="8">The sequence shown here is derived from an EMBL/GenBank/DDBJ whole genome shotgun (WGS) entry which is preliminary data.</text>
</comment>
<dbReference type="AlphaFoldDB" id="A0ABD3BJC3"/>
<evidence type="ECO:0000256" key="2">
    <source>
        <dbReference type="ARBA" id="ARBA00022771"/>
    </source>
</evidence>
<feature type="domain" description="C3H1-type" evidence="7">
    <location>
        <begin position="522"/>
        <end position="550"/>
    </location>
</feature>
<feature type="zinc finger region" description="C3H1-type" evidence="5">
    <location>
        <begin position="319"/>
        <end position="347"/>
    </location>
</feature>
<dbReference type="GO" id="GO:0003729">
    <property type="term" value="F:mRNA binding"/>
    <property type="evidence" value="ECO:0007669"/>
    <property type="project" value="UniProtKB-ARBA"/>
</dbReference>
<dbReference type="PROSITE" id="PS50103">
    <property type="entry name" value="ZF_C3H1"/>
    <property type="match status" value="5"/>
</dbReference>
<keyword evidence="9" id="KW-1185">Reference proteome</keyword>
<feature type="zinc finger region" description="C3H1-type" evidence="5">
    <location>
        <begin position="272"/>
        <end position="300"/>
    </location>
</feature>
<protein>
    <recommendedName>
        <fullName evidence="7">C3H1-type domain-containing protein</fullName>
    </recommendedName>
</protein>
<feature type="compositionally biased region" description="Polar residues" evidence="6">
    <location>
        <begin position="1"/>
        <end position="12"/>
    </location>
</feature>
<feature type="domain" description="C3H1-type" evidence="7">
    <location>
        <begin position="272"/>
        <end position="300"/>
    </location>
</feature>
<dbReference type="PANTHER" id="PTHR12506:SF20">
    <property type="entry name" value="ZINC FINGER CCCH DOMAIN-CONTAINING PROTEIN 67"/>
    <property type="match status" value="1"/>
</dbReference>
<dbReference type="Pfam" id="PF00642">
    <property type="entry name" value="zf-CCCH"/>
    <property type="match status" value="3"/>
</dbReference>
<feature type="domain" description="C3H1-type" evidence="7">
    <location>
        <begin position="569"/>
        <end position="597"/>
    </location>
</feature>
<sequence length="610" mass="68288">MSESLPSPTSEKPQIEKLGLGLLISDTNSHDPITVTGSNSEIHHTEPSQNTPAGKSDSPAMMMAAEAEFQITLERDLCRLTIEQAEMESARGISEADVEGTKNVESVEGENQNGLSDVENEGTVKLDNLQKEKDGKIGEGVENENEKRLSYMENEGTMKLDNLHEEKGGENIESVENENENRWGGYMENEETVKQKSIERVENEDKWGYIEKEKSVEVDNVYDDKGGKNAESVEDENENVGGYMDNAGFAATRFGRYNNQSNNNKRISYPMRPDAEDCAFYMRSGTCKFGSNCKFNHPPRRKNQGVKERANFNEESSERARQGECKYYLSPAGCKYGTDCRFTHGSDKSFMSSHSLEFNFLGLPIRPEEKECPYYMRTGTCKYGASCRFHHPEPTTVGGTDSPSGYGVDGSIPSQHVSSSISSWSSPRALNETSSFAPVIFSQTQGAPTSDSDWNSSQWHVIADDIWSNTLMHLDIGNGTATYPTSENSLPTPPAFSLNNLTEVNFPMQHQHGNGLEEYPERPGEQECVFFMKTGDCKFKFNCKFHHPKARNSKTRVNFSLSDKGLPLRPDQPICTYYYRYGICKYGPACKYNHPPNYGNLPTPSDRPPF</sequence>
<feature type="domain" description="C3H1-type" evidence="7">
    <location>
        <begin position="366"/>
        <end position="394"/>
    </location>
</feature>
<feature type="zinc finger region" description="C3H1-type" evidence="5">
    <location>
        <begin position="569"/>
        <end position="597"/>
    </location>
</feature>
<dbReference type="InterPro" id="IPR000571">
    <property type="entry name" value="Znf_CCCH"/>
</dbReference>
<keyword evidence="3 5" id="KW-0862">Zinc</keyword>
<dbReference type="SMART" id="SM00356">
    <property type="entry name" value="ZnF_C3H1"/>
    <property type="match status" value="5"/>
</dbReference>
<dbReference type="Pfam" id="PF14608">
    <property type="entry name" value="zf-CCCH_2"/>
    <property type="match status" value="2"/>
</dbReference>
<feature type="region of interest" description="Disordered" evidence="6">
    <location>
        <begin position="1"/>
        <end position="58"/>
    </location>
</feature>
<reference evidence="9" key="1">
    <citation type="journal article" date="2024" name="IScience">
        <title>Strigolactones Initiate the Formation of Haustorium-like Structures in Castilleja.</title>
        <authorList>
            <person name="Buerger M."/>
            <person name="Peterson D."/>
            <person name="Chory J."/>
        </authorList>
    </citation>
    <scope>NUCLEOTIDE SEQUENCE [LARGE SCALE GENOMIC DNA]</scope>
</reference>
<feature type="zinc finger region" description="C3H1-type" evidence="5">
    <location>
        <begin position="366"/>
        <end position="394"/>
    </location>
</feature>
<evidence type="ECO:0000256" key="5">
    <source>
        <dbReference type="PROSITE-ProRule" id="PRU00723"/>
    </source>
</evidence>
<evidence type="ECO:0000256" key="3">
    <source>
        <dbReference type="ARBA" id="ARBA00022833"/>
    </source>
</evidence>
<keyword evidence="2 5" id="KW-0863">Zinc-finger</keyword>
<dbReference type="InterPro" id="IPR050974">
    <property type="entry name" value="Plant_ZF_CCCH"/>
</dbReference>
<feature type="region of interest" description="Disordered" evidence="6">
    <location>
        <begin position="91"/>
        <end position="118"/>
    </location>
</feature>
<evidence type="ECO:0000256" key="6">
    <source>
        <dbReference type="SAM" id="MobiDB-lite"/>
    </source>
</evidence>
<keyword evidence="4" id="KW-0238">DNA-binding</keyword>
<dbReference type="GO" id="GO:0003677">
    <property type="term" value="F:DNA binding"/>
    <property type="evidence" value="ECO:0007669"/>
    <property type="project" value="UniProtKB-KW"/>
</dbReference>
<evidence type="ECO:0000313" key="8">
    <source>
        <dbReference type="EMBL" id="KAL3617543.1"/>
    </source>
</evidence>
<feature type="domain" description="C3H1-type" evidence="7">
    <location>
        <begin position="319"/>
        <end position="347"/>
    </location>
</feature>
<feature type="compositionally biased region" description="Polar residues" evidence="6">
    <location>
        <begin position="25"/>
        <end position="40"/>
    </location>
</feature>
<keyword evidence="1 5" id="KW-0479">Metal-binding</keyword>
<evidence type="ECO:0000313" key="9">
    <source>
        <dbReference type="Proteomes" id="UP001632038"/>
    </source>
</evidence>
<evidence type="ECO:0000256" key="1">
    <source>
        <dbReference type="ARBA" id="ARBA00022723"/>
    </source>
</evidence>
<proteinExistence type="predicted"/>
<evidence type="ECO:0000259" key="7">
    <source>
        <dbReference type="PROSITE" id="PS50103"/>
    </source>
</evidence>
<dbReference type="PANTHER" id="PTHR12506">
    <property type="entry name" value="PROTEIN PHOSPHATASE RELATED"/>
    <property type="match status" value="1"/>
</dbReference>
<dbReference type="EMBL" id="JAVIJP010000081">
    <property type="protein sequence ID" value="KAL3617543.1"/>
    <property type="molecule type" value="Genomic_DNA"/>
</dbReference>